<feature type="region of interest" description="Disordered" evidence="2">
    <location>
        <begin position="501"/>
        <end position="583"/>
    </location>
</feature>
<evidence type="ECO:0000313" key="5">
    <source>
        <dbReference type="Proteomes" id="UP000694843"/>
    </source>
</evidence>
<feature type="domain" description="FAM91 N-terminal" evidence="3">
    <location>
        <begin position="9"/>
        <end position="304"/>
    </location>
</feature>
<reference evidence="6" key="1">
    <citation type="submission" date="2025-08" db="UniProtKB">
        <authorList>
            <consortium name="RefSeq"/>
        </authorList>
    </citation>
    <scope>IDENTIFICATION</scope>
    <source>
        <tissue evidence="6">Whole organism</tissue>
    </source>
</reference>
<gene>
    <name evidence="6" type="primary">LOC108664995</name>
</gene>
<dbReference type="KEGG" id="hazt:108664995"/>
<evidence type="ECO:0000313" key="6">
    <source>
        <dbReference type="RefSeq" id="XP_018007194.1"/>
    </source>
</evidence>
<dbReference type="OrthoDB" id="275996at2759"/>
<evidence type="ECO:0000256" key="1">
    <source>
        <dbReference type="ARBA" id="ARBA00010319"/>
    </source>
</evidence>
<feature type="domain" description="FAM91 C-terminal" evidence="4">
    <location>
        <begin position="419"/>
        <end position="507"/>
    </location>
</feature>
<dbReference type="PANTHER" id="PTHR28441:SF2">
    <property type="entry name" value="PROTEIN FAM91A1"/>
    <property type="match status" value="1"/>
</dbReference>
<dbReference type="AlphaFoldDB" id="A0A8B7N1U6"/>
<protein>
    <submittedName>
        <fullName evidence="6">Protein FAM91A1</fullName>
    </submittedName>
</protein>
<keyword evidence="5" id="KW-1185">Reference proteome</keyword>
<dbReference type="PANTHER" id="PTHR28441">
    <property type="entry name" value="PROTEIN FAM91A1"/>
    <property type="match status" value="1"/>
</dbReference>
<organism evidence="5 6">
    <name type="scientific">Hyalella azteca</name>
    <name type="common">Amphipod</name>
    <dbReference type="NCBI Taxonomy" id="294128"/>
    <lineage>
        <taxon>Eukaryota</taxon>
        <taxon>Metazoa</taxon>
        <taxon>Ecdysozoa</taxon>
        <taxon>Arthropoda</taxon>
        <taxon>Crustacea</taxon>
        <taxon>Multicrustacea</taxon>
        <taxon>Malacostraca</taxon>
        <taxon>Eumalacostraca</taxon>
        <taxon>Peracarida</taxon>
        <taxon>Amphipoda</taxon>
        <taxon>Senticaudata</taxon>
        <taxon>Talitrida</taxon>
        <taxon>Talitroidea</taxon>
        <taxon>Hyalellidae</taxon>
        <taxon>Hyalella</taxon>
    </lineage>
</organism>
<dbReference type="Pfam" id="PF14648">
    <property type="entry name" value="FAM91_C"/>
    <property type="match status" value="3"/>
</dbReference>
<dbReference type="InterPro" id="IPR039199">
    <property type="entry name" value="FAM91"/>
</dbReference>
<dbReference type="InterPro" id="IPR028091">
    <property type="entry name" value="FAM91_N_dom"/>
</dbReference>
<dbReference type="Proteomes" id="UP000694843">
    <property type="component" value="Unplaced"/>
</dbReference>
<proteinExistence type="inferred from homology"/>
<name>A0A8B7N1U6_HYAAZ</name>
<evidence type="ECO:0000256" key="2">
    <source>
        <dbReference type="SAM" id="MobiDB-lite"/>
    </source>
</evidence>
<dbReference type="InterPro" id="IPR028097">
    <property type="entry name" value="FAM91_C_dom"/>
</dbReference>
<dbReference type="RefSeq" id="XP_018007194.1">
    <property type="nucleotide sequence ID" value="XM_018151705.2"/>
</dbReference>
<dbReference type="Pfam" id="PF14647">
    <property type="entry name" value="FAM91_N"/>
    <property type="match status" value="1"/>
</dbReference>
<feature type="compositionally biased region" description="Basic and acidic residues" evidence="2">
    <location>
        <begin position="501"/>
        <end position="563"/>
    </location>
</feature>
<comment type="similarity">
    <text evidence="1">Belongs to the FAM91 family.</text>
</comment>
<feature type="domain" description="FAM91 C-terminal" evidence="4">
    <location>
        <begin position="698"/>
        <end position="793"/>
    </location>
</feature>
<evidence type="ECO:0000259" key="4">
    <source>
        <dbReference type="Pfam" id="PF14648"/>
    </source>
</evidence>
<feature type="domain" description="FAM91 C-terminal" evidence="4">
    <location>
        <begin position="576"/>
        <end position="685"/>
    </location>
</feature>
<evidence type="ECO:0000259" key="3">
    <source>
        <dbReference type="Pfam" id="PF14647"/>
    </source>
</evidence>
<accession>A0A8B7N1U6</accession>
<dbReference type="GeneID" id="108664995"/>
<sequence length="798" mass="87990">MNAEIEKHIAANISFADLPHSVRQMVGDSEKEYNKHVIQYSISTQLPYRGNLVSQLVQSERGYYEQLVETSRRQLMLYPYHLSKVVVAGLRITPFAYYERAMREVMASERSYDALPNFTAVDCVRLLGIGRNQYIDLMNQRKSSRTRLFMRKPVRELLPTMPAPSALQHMQWWWRVWLGRVTQTDVKSSVTSAEKAVIDLLIDSGPQTAGELDRDVIVSLYGKGLIYLEVGVKGGDRVSVPPLEGFVMNRVTGDAMERLMYKVFVSLDTRCSLDELSTILGVQPSLVQMAVSLFCRLGFAQLVDPPPPPPLHPSWLTPPAATSEAPTPPLSVLTPLDTPMSGAQIGSSDDDLLRELQVALDSSLCLEGGDGELALPSATTPVDITASLSSPYDGDDRCGTTGVVPAPQDPPDPIPDPDDKRIAFLFDSSLTAYLMMGNLSPDLKTHAVTLFEVGKLPDEGLDGLLHELSKIPTCASEGEAARYFAHALALRDAIAFLRRNPDLGDRQGECNPDLGDRQGECNPDLGDRQGECNPDLGDRQGECNPDLGDRQGECNPDLGDRQGECNPDLGDRQGASSGPPSLLLPRGFRLRRVPASLLRHRRLLLTGWGQEPVVLPLHQLLHAANEALTHHPLLLQGYGWDEEPLIQHVCLPLEESDEWSSCAVVQRAVQQLQLHHCFGYLQLVAFPRSPPTRPVAVAGQTWQLQCCHLGLPLFNEQICADVARKISRLRLMHPHSVSQFVEEQRHLVARLDEFITSYKGYDAAASGVPVAPSAPPVCPLPTVPLHFADGQLTVWDGF</sequence>